<accession>A0A4Y2LXM6</accession>
<gene>
    <name evidence="2" type="ORF">AVEN_37395_1</name>
</gene>
<proteinExistence type="predicted"/>
<organism evidence="2 3">
    <name type="scientific">Araneus ventricosus</name>
    <name type="common">Orbweaver spider</name>
    <name type="synonym">Epeira ventricosa</name>
    <dbReference type="NCBI Taxonomy" id="182803"/>
    <lineage>
        <taxon>Eukaryota</taxon>
        <taxon>Metazoa</taxon>
        <taxon>Ecdysozoa</taxon>
        <taxon>Arthropoda</taxon>
        <taxon>Chelicerata</taxon>
        <taxon>Arachnida</taxon>
        <taxon>Araneae</taxon>
        <taxon>Araneomorphae</taxon>
        <taxon>Entelegynae</taxon>
        <taxon>Araneoidea</taxon>
        <taxon>Araneidae</taxon>
        <taxon>Araneus</taxon>
    </lineage>
</organism>
<dbReference type="EMBL" id="BGPR01006505">
    <property type="protein sequence ID" value="GBN19555.1"/>
    <property type="molecule type" value="Genomic_DNA"/>
</dbReference>
<feature type="region of interest" description="Disordered" evidence="1">
    <location>
        <begin position="1"/>
        <end position="22"/>
    </location>
</feature>
<feature type="compositionally biased region" description="Polar residues" evidence="1">
    <location>
        <begin position="1"/>
        <end position="10"/>
    </location>
</feature>
<evidence type="ECO:0000313" key="2">
    <source>
        <dbReference type="EMBL" id="GBN19555.1"/>
    </source>
</evidence>
<comment type="caution">
    <text evidence="2">The sequence shown here is derived from an EMBL/GenBank/DDBJ whole genome shotgun (WGS) entry which is preliminary data.</text>
</comment>
<dbReference type="Proteomes" id="UP000499080">
    <property type="component" value="Unassembled WGS sequence"/>
</dbReference>
<feature type="non-terminal residue" evidence="2">
    <location>
        <position position="1"/>
    </location>
</feature>
<name>A0A4Y2LXM6_ARAVE</name>
<reference evidence="2 3" key="1">
    <citation type="journal article" date="2019" name="Sci. Rep.">
        <title>Orb-weaving spider Araneus ventricosus genome elucidates the spidroin gene catalogue.</title>
        <authorList>
            <person name="Kono N."/>
            <person name="Nakamura H."/>
            <person name="Ohtoshi R."/>
            <person name="Moran D.A.P."/>
            <person name="Shinohara A."/>
            <person name="Yoshida Y."/>
            <person name="Fujiwara M."/>
            <person name="Mori M."/>
            <person name="Tomita M."/>
            <person name="Arakawa K."/>
        </authorList>
    </citation>
    <scope>NUCLEOTIDE SEQUENCE [LARGE SCALE GENOMIC DNA]</scope>
</reference>
<dbReference type="AlphaFoldDB" id="A0A4Y2LXM6"/>
<protein>
    <submittedName>
        <fullName evidence="2">Uncharacterized protein</fullName>
    </submittedName>
</protein>
<evidence type="ECO:0000256" key="1">
    <source>
        <dbReference type="SAM" id="MobiDB-lite"/>
    </source>
</evidence>
<sequence>CDKTSNSSETGIEPAFIELEDF</sequence>
<keyword evidence="3" id="KW-1185">Reference proteome</keyword>
<evidence type="ECO:0000313" key="3">
    <source>
        <dbReference type="Proteomes" id="UP000499080"/>
    </source>
</evidence>